<dbReference type="InterPro" id="IPR001915">
    <property type="entry name" value="Peptidase_M48"/>
</dbReference>
<keyword evidence="3 6" id="KW-0378">Hydrolase</keyword>
<dbReference type="EMBL" id="VJMJ01000034">
    <property type="protein sequence ID" value="KAF0741855.1"/>
    <property type="molecule type" value="Genomic_DNA"/>
</dbReference>
<reference evidence="8 9" key="1">
    <citation type="submission" date="2019-07" db="EMBL/GenBank/DDBJ databases">
        <title>Genomics analysis of Aphanomyces spp. identifies a new class of oomycete effector associated with host adaptation.</title>
        <authorList>
            <person name="Gaulin E."/>
        </authorList>
    </citation>
    <scope>NUCLEOTIDE SEQUENCE [LARGE SCALE GENOMIC DNA]</scope>
    <source>
        <strain evidence="8 9">ATCC 201684</strain>
    </source>
</reference>
<sequence length="261" mass="28584">MAAEMTSTSRRLLGGATAVIFVKLALPICRPHDPNDVPLADNDTFVIATRKIAHRTGLLHPENLRVYVSSGGETGGSIGANLRWLNRSSICVSDMVYESFFAKTPCDEALTRDEVEFILAHECTHLAKNHPLSMASFVPPSMLSSVMVARRLASRSRAGAALVSVGLLALSGMGLSWRMEYEADHGAAALGASYRSGGVDMLERTRRQNCMLKQMWPTRLITDEGNYLADTAHPWLTSRIRHLELLNQLESTTACAFCSTF</sequence>
<evidence type="ECO:0000313" key="8">
    <source>
        <dbReference type="EMBL" id="KAF0741855.1"/>
    </source>
</evidence>
<evidence type="ECO:0000259" key="7">
    <source>
        <dbReference type="Pfam" id="PF01435"/>
    </source>
</evidence>
<evidence type="ECO:0000313" key="9">
    <source>
        <dbReference type="Proteomes" id="UP000481153"/>
    </source>
</evidence>
<dbReference type="GO" id="GO:0004222">
    <property type="term" value="F:metalloendopeptidase activity"/>
    <property type="evidence" value="ECO:0007669"/>
    <property type="project" value="InterPro"/>
</dbReference>
<evidence type="ECO:0000256" key="5">
    <source>
        <dbReference type="ARBA" id="ARBA00023049"/>
    </source>
</evidence>
<keyword evidence="2" id="KW-0479">Metal-binding</keyword>
<keyword evidence="4 6" id="KW-0862">Zinc</keyword>
<evidence type="ECO:0000256" key="3">
    <source>
        <dbReference type="ARBA" id="ARBA00022801"/>
    </source>
</evidence>
<comment type="cofactor">
    <cofactor evidence="6">
        <name>Zn(2+)</name>
        <dbReference type="ChEBI" id="CHEBI:29105"/>
    </cofactor>
    <text evidence="6">Binds 1 zinc ion per subunit.</text>
</comment>
<evidence type="ECO:0000256" key="4">
    <source>
        <dbReference type="ARBA" id="ARBA00022833"/>
    </source>
</evidence>
<dbReference type="AlphaFoldDB" id="A0A6G0XN81"/>
<keyword evidence="1 6" id="KW-0645">Protease</keyword>
<accession>A0A6G0XN81</accession>
<dbReference type="GO" id="GO:0006508">
    <property type="term" value="P:proteolysis"/>
    <property type="evidence" value="ECO:0007669"/>
    <property type="project" value="UniProtKB-KW"/>
</dbReference>
<proteinExistence type="inferred from homology"/>
<organism evidence="8 9">
    <name type="scientific">Aphanomyces euteiches</name>
    <dbReference type="NCBI Taxonomy" id="100861"/>
    <lineage>
        <taxon>Eukaryota</taxon>
        <taxon>Sar</taxon>
        <taxon>Stramenopiles</taxon>
        <taxon>Oomycota</taxon>
        <taxon>Saprolegniomycetes</taxon>
        <taxon>Saprolegniales</taxon>
        <taxon>Verrucalvaceae</taxon>
        <taxon>Aphanomyces</taxon>
    </lineage>
</organism>
<keyword evidence="9" id="KW-1185">Reference proteome</keyword>
<evidence type="ECO:0000256" key="1">
    <source>
        <dbReference type="ARBA" id="ARBA00022670"/>
    </source>
</evidence>
<comment type="caution">
    <text evidence="8">The sequence shown here is derived from an EMBL/GenBank/DDBJ whole genome shotgun (WGS) entry which is preliminary data.</text>
</comment>
<dbReference type="Pfam" id="PF01435">
    <property type="entry name" value="Peptidase_M48"/>
    <property type="match status" value="1"/>
</dbReference>
<dbReference type="VEuPathDB" id="FungiDB:AeMF1_000946"/>
<protein>
    <recommendedName>
        <fullName evidence="7">Peptidase M48 domain-containing protein</fullName>
    </recommendedName>
</protein>
<comment type="similarity">
    <text evidence="6">Belongs to the peptidase M48 family.</text>
</comment>
<evidence type="ECO:0000256" key="2">
    <source>
        <dbReference type="ARBA" id="ARBA00022723"/>
    </source>
</evidence>
<dbReference type="Proteomes" id="UP000481153">
    <property type="component" value="Unassembled WGS sequence"/>
</dbReference>
<name>A0A6G0XN81_9STRA</name>
<evidence type="ECO:0000256" key="6">
    <source>
        <dbReference type="RuleBase" id="RU003983"/>
    </source>
</evidence>
<dbReference type="GO" id="GO:0046872">
    <property type="term" value="F:metal ion binding"/>
    <property type="evidence" value="ECO:0007669"/>
    <property type="project" value="UniProtKB-KW"/>
</dbReference>
<feature type="domain" description="Peptidase M48" evidence="7">
    <location>
        <begin position="107"/>
        <end position="244"/>
    </location>
</feature>
<gene>
    <name evidence="8" type="ORF">Ae201684_003046</name>
</gene>
<keyword evidence="5 6" id="KW-0482">Metalloprotease</keyword>